<evidence type="ECO:0000256" key="1">
    <source>
        <dbReference type="SAM" id="MobiDB-lite"/>
    </source>
</evidence>
<evidence type="ECO:0000259" key="2">
    <source>
        <dbReference type="PROSITE" id="PS50994"/>
    </source>
</evidence>
<dbReference type="InterPro" id="IPR008042">
    <property type="entry name" value="Retrotrans_Pao"/>
</dbReference>
<feature type="region of interest" description="Disordered" evidence="1">
    <location>
        <begin position="318"/>
        <end position="391"/>
    </location>
</feature>
<dbReference type="OMA" id="RDHITIP"/>
<dbReference type="PROSITE" id="PS50994">
    <property type="entry name" value="INTEGRASE"/>
    <property type="match status" value="1"/>
</dbReference>
<dbReference type="InterPro" id="IPR001584">
    <property type="entry name" value="Integrase_cat-core"/>
</dbReference>
<dbReference type="GeneID" id="103517935"/>
<dbReference type="Pfam" id="PF17921">
    <property type="entry name" value="Integrase_H2C2"/>
    <property type="match status" value="1"/>
</dbReference>
<proteinExistence type="predicted"/>
<dbReference type="GO" id="GO:0015074">
    <property type="term" value="P:DNA integration"/>
    <property type="evidence" value="ECO:0007669"/>
    <property type="project" value="InterPro"/>
</dbReference>
<dbReference type="Pfam" id="PF05380">
    <property type="entry name" value="Peptidase_A17"/>
    <property type="match status" value="1"/>
</dbReference>
<evidence type="ECO:0000313" key="4">
    <source>
        <dbReference type="RefSeq" id="XP_008481204.1"/>
    </source>
</evidence>
<dbReference type="SUPFAM" id="SSF53098">
    <property type="entry name" value="Ribonuclease H-like"/>
    <property type="match status" value="1"/>
</dbReference>
<reference evidence="4" key="1">
    <citation type="submission" date="2025-08" db="UniProtKB">
        <authorList>
            <consortium name="RefSeq"/>
        </authorList>
    </citation>
    <scope>IDENTIFICATION</scope>
</reference>
<dbReference type="GO" id="GO:0003676">
    <property type="term" value="F:nucleic acid binding"/>
    <property type="evidence" value="ECO:0007669"/>
    <property type="project" value="InterPro"/>
</dbReference>
<name>A0A1S3DGI8_DIACI</name>
<feature type="compositionally biased region" description="Polar residues" evidence="1">
    <location>
        <begin position="318"/>
        <end position="365"/>
    </location>
</feature>
<feature type="compositionally biased region" description="Polar residues" evidence="1">
    <location>
        <begin position="375"/>
        <end position="391"/>
    </location>
</feature>
<organism evidence="3 4">
    <name type="scientific">Diaphorina citri</name>
    <name type="common">Asian citrus psyllid</name>
    <dbReference type="NCBI Taxonomy" id="121845"/>
    <lineage>
        <taxon>Eukaryota</taxon>
        <taxon>Metazoa</taxon>
        <taxon>Ecdysozoa</taxon>
        <taxon>Arthropoda</taxon>
        <taxon>Hexapoda</taxon>
        <taxon>Insecta</taxon>
        <taxon>Pterygota</taxon>
        <taxon>Neoptera</taxon>
        <taxon>Paraneoptera</taxon>
        <taxon>Hemiptera</taxon>
        <taxon>Sternorrhyncha</taxon>
        <taxon>Psylloidea</taxon>
        <taxon>Psyllidae</taxon>
        <taxon>Diaphorininae</taxon>
        <taxon>Diaphorina</taxon>
    </lineage>
</organism>
<dbReference type="STRING" id="121845.A0A1S3DGI8"/>
<dbReference type="Gene3D" id="3.30.420.10">
    <property type="entry name" value="Ribonuclease H-like superfamily/Ribonuclease H"/>
    <property type="match status" value="1"/>
</dbReference>
<dbReference type="Gene3D" id="1.10.340.70">
    <property type="match status" value="1"/>
</dbReference>
<dbReference type="InterPro" id="IPR012337">
    <property type="entry name" value="RNaseH-like_sf"/>
</dbReference>
<dbReference type="Proteomes" id="UP000079169">
    <property type="component" value="Unplaced"/>
</dbReference>
<feature type="domain" description="Integrase catalytic" evidence="2">
    <location>
        <begin position="528"/>
        <end position="702"/>
    </location>
</feature>
<sequence>MNIREWNSNNEEFMRSISDEKKSTKTTVSVLGLEWNRDDDTLRIAVDIDNFDKPVSTKRDTLRVVSSVFDPCGFIAPLSLPARILHQELWKDKCKWDDRILEYRLEEWATCVQILKTLKDVKLPRLFSKPPGASDASRLRYQFHCFTDASLVAYAAVVYLRITTETDSSLSFVMSRSRLTPLRQRDHITIPKLELLGVLIGVRLVEYVRKTLNLEKIQTFLWTDSQIVLAWIRSNHLLPPFVARRVAEIRSANHIQFRYVPTKLNPADSATRKDSAVNGLPALWTHGPAFLVRDGNLDFPPELFTSAPDSQLKGVTFTSQVSGDTSQTSVDSSQMSVDSIQVSGDTSQTSVDIGQMPDDSSQDGSSDTRQDVSGDTRQAVSGDSSQVHKLTSSTVVETDLRKLQLKHFPQEMSGGSTPLTKSLRLFIDKSGILRCNAKLQNADIPYDQRFPILLPRDSPYTHDVIKKIHEENYHVGVSHTLALLRKLYWVPTGRSQVSKVIKKCRACIKYGGGPYKLPEMPPLPKERVAVCPPFTYTGVDYFGPLTVIEGGTRRKRWCVLFTCMAVRAIHLEIVEDMTTDEFLNCLRRFVATRGSPVAIVSDNALQFKLSENVLNSSFCQDKNITWRFIAELSPWQGGFYERLIGLVKNCLRRSLDRILLTNSQLATVIKEVETVVNTRPLTTVGTELEHVLTPADFLQPSVPVVLEIPKQSDSMTVTKTALVDSWKKSQTVFKEFNDMFVNR</sequence>
<accession>A0A1S3DGI8</accession>
<dbReference type="PaxDb" id="121845-A0A1S3DGI8"/>
<keyword evidence="3" id="KW-1185">Reference proteome</keyword>
<evidence type="ECO:0000313" key="3">
    <source>
        <dbReference type="Proteomes" id="UP000079169"/>
    </source>
</evidence>
<protein>
    <submittedName>
        <fullName evidence="4">Uncharacterized protein LOC103517935</fullName>
    </submittedName>
</protein>
<dbReference type="InterPro" id="IPR041588">
    <property type="entry name" value="Integrase_H2C2"/>
</dbReference>
<dbReference type="PANTHER" id="PTHR47331">
    <property type="entry name" value="PHD-TYPE DOMAIN-CONTAINING PROTEIN"/>
    <property type="match status" value="1"/>
</dbReference>
<dbReference type="RefSeq" id="XP_008481204.1">
    <property type="nucleotide sequence ID" value="XM_008482982.1"/>
</dbReference>
<gene>
    <name evidence="4" type="primary">LOC103517935</name>
</gene>
<dbReference type="AlphaFoldDB" id="A0A1S3DGI8"/>
<dbReference type="InterPro" id="IPR036397">
    <property type="entry name" value="RNaseH_sf"/>
</dbReference>
<dbReference type="KEGG" id="dci:103517935"/>